<evidence type="ECO:0000313" key="2">
    <source>
        <dbReference type="Proteomes" id="UP000298327"/>
    </source>
</evidence>
<dbReference type="OrthoDB" id="312874at2759"/>
<evidence type="ECO:0000313" key="1">
    <source>
        <dbReference type="EMBL" id="TFY71310.1"/>
    </source>
</evidence>
<dbReference type="AlphaFoldDB" id="A0A4Y9ZAX6"/>
<comment type="caution">
    <text evidence="1">The sequence shown here is derived from an EMBL/GenBank/DDBJ whole genome shotgun (WGS) entry which is preliminary data.</text>
</comment>
<keyword evidence="2" id="KW-1185">Reference proteome</keyword>
<dbReference type="Proteomes" id="UP000298327">
    <property type="component" value="Unassembled WGS sequence"/>
</dbReference>
<dbReference type="EMBL" id="SEOQ01000057">
    <property type="protein sequence ID" value="TFY71310.1"/>
    <property type="molecule type" value="Genomic_DNA"/>
</dbReference>
<name>A0A4Y9ZAX6_9AGAM</name>
<protein>
    <submittedName>
        <fullName evidence="1">Uncharacterized protein</fullName>
    </submittedName>
</protein>
<reference evidence="1 2" key="1">
    <citation type="submission" date="2019-02" db="EMBL/GenBank/DDBJ databases">
        <title>Genome sequencing of the rare red list fungi Dentipellis fragilis.</title>
        <authorList>
            <person name="Buettner E."/>
            <person name="Kellner H."/>
        </authorList>
    </citation>
    <scope>NUCLEOTIDE SEQUENCE [LARGE SCALE GENOMIC DNA]</scope>
    <source>
        <strain evidence="1 2">DSM 105465</strain>
    </source>
</reference>
<gene>
    <name evidence="1" type="ORF">EVG20_g1702</name>
</gene>
<proteinExistence type="predicted"/>
<accession>A0A4Y9ZAX6</accession>
<organism evidence="1 2">
    <name type="scientific">Dentipellis fragilis</name>
    <dbReference type="NCBI Taxonomy" id="205917"/>
    <lineage>
        <taxon>Eukaryota</taxon>
        <taxon>Fungi</taxon>
        <taxon>Dikarya</taxon>
        <taxon>Basidiomycota</taxon>
        <taxon>Agaricomycotina</taxon>
        <taxon>Agaricomycetes</taxon>
        <taxon>Russulales</taxon>
        <taxon>Hericiaceae</taxon>
        <taxon>Dentipellis</taxon>
    </lineage>
</organism>
<sequence length="170" mass="19134">MTSSLSSGFSSTSVSLAQAPAETTATRPKTPMLAPRLDHIVTCLFTSDDDMVLARNKHDLFQSPEDMQDFIVPRFHPYFQCLSSLVVDWWNILQLAYRTYDAVTPAIIHQQVLDVLDDALQSLPDSGTEKEDNRRLADLKDLGFMSLMHWYGGTKWSLGHPEEEQLTGTT</sequence>
<dbReference type="STRING" id="205917.A0A4Y9ZAX6"/>